<dbReference type="CDD" id="cd06139">
    <property type="entry name" value="DNA_polA_I_Ecoli_like_exo"/>
    <property type="match status" value="1"/>
</dbReference>
<dbReference type="GO" id="GO:0008409">
    <property type="term" value="F:5'-3' exonuclease activity"/>
    <property type="evidence" value="ECO:0007669"/>
    <property type="project" value="UniProtKB-UniRule"/>
</dbReference>
<comment type="function">
    <text evidence="16">In addition to polymerase activity, this DNA polymerase exhibits 3'-5' and 5'-3' exonuclease activity.</text>
</comment>
<accession>A0A6P1M6J5</accession>
<dbReference type="InterPro" id="IPR012337">
    <property type="entry name" value="RNaseH-like_sf"/>
</dbReference>
<evidence type="ECO:0000259" key="18">
    <source>
        <dbReference type="SMART" id="SM00475"/>
    </source>
</evidence>
<feature type="domain" description="5'-3' exonuclease" evidence="18">
    <location>
        <begin position="3"/>
        <end position="263"/>
    </location>
</feature>
<dbReference type="Gene3D" id="1.10.150.20">
    <property type="entry name" value="5' to 3' exonuclease, C-terminal subdomain"/>
    <property type="match status" value="2"/>
</dbReference>
<evidence type="ECO:0000256" key="4">
    <source>
        <dbReference type="ARBA" id="ARBA00022679"/>
    </source>
</evidence>
<dbReference type="Gene3D" id="3.30.420.10">
    <property type="entry name" value="Ribonuclease H-like superfamily/Ribonuclease H"/>
    <property type="match status" value="1"/>
</dbReference>
<gene>
    <name evidence="16 20" type="primary">polA</name>
    <name evidence="20" type="ORF">GT409_08420</name>
</gene>
<dbReference type="InterPro" id="IPR018320">
    <property type="entry name" value="DNA_polymerase_1"/>
</dbReference>
<evidence type="ECO:0000256" key="6">
    <source>
        <dbReference type="ARBA" id="ARBA00022705"/>
    </source>
</evidence>
<dbReference type="InterPro" id="IPR036397">
    <property type="entry name" value="RNaseH_sf"/>
</dbReference>
<dbReference type="Pfam" id="PF02739">
    <property type="entry name" value="5_3_exonuc_N"/>
    <property type="match status" value="1"/>
</dbReference>
<keyword evidence="4 16" id="KW-0808">Transferase</keyword>
<dbReference type="Gene3D" id="3.40.50.1010">
    <property type="entry name" value="5'-nuclease"/>
    <property type="match status" value="1"/>
</dbReference>
<evidence type="ECO:0000256" key="16">
    <source>
        <dbReference type="RuleBase" id="RU004460"/>
    </source>
</evidence>
<evidence type="ECO:0000259" key="19">
    <source>
        <dbReference type="SMART" id="SM00482"/>
    </source>
</evidence>
<dbReference type="SUPFAM" id="SSF47807">
    <property type="entry name" value="5' to 3' exonuclease, C-terminal subdomain"/>
    <property type="match status" value="1"/>
</dbReference>
<dbReference type="FunFam" id="1.10.150.20:FF:000003">
    <property type="entry name" value="DNA polymerase I"/>
    <property type="match status" value="1"/>
</dbReference>
<dbReference type="GO" id="GO:0006261">
    <property type="term" value="P:DNA-templated DNA replication"/>
    <property type="evidence" value="ECO:0007669"/>
    <property type="project" value="UniProtKB-UniRule"/>
</dbReference>
<evidence type="ECO:0000256" key="8">
    <source>
        <dbReference type="ARBA" id="ARBA00022763"/>
    </source>
</evidence>
<dbReference type="KEGG" id="taer:GT409_08420"/>
<dbReference type="PANTHER" id="PTHR10133">
    <property type="entry name" value="DNA POLYMERASE I"/>
    <property type="match status" value="1"/>
</dbReference>
<protein>
    <recommendedName>
        <fullName evidence="3 15">DNA polymerase I</fullName>
        <ecNumber evidence="2 15">2.7.7.7</ecNumber>
    </recommendedName>
</protein>
<dbReference type="InterPro" id="IPR002298">
    <property type="entry name" value="DNA_polymerase_A"/>
</dbReference>
<dbReference type="InterPro" id="IPR043502">
    <property type="entry name" value="DNA/RNA_pol_sf"/>
</dbReference>
<dbReference type="GO" id="GO:0006302">
    <property type="term" value="P:double-strand break repair"/>
    <property type="evidence" value="ECO:0007669"/>
    <property type="project" value="TreeGrafter"/>
</dbReference>
<dbReference type="InterPro" id="IPR036279">
    <property type="entry name" value="5-3_exonuclease_C_sf"/>
</dbReference>
<dbReference type="FunFam" id="3.40.50.1010:FF:000001">
    <property type="entry name" value="DNA polymerase I"/>
    <property type="match status" value="1"/>
</dbReference>
<dbReference type="Gene3D" id="1.20.1060.10">
    <property type="entry name" value="Taq DNA Polymerase, Chain T, domain 4"/>
    <property type="match status" value="1"/>
</dbReference>
<dbReference type="InterPro" id="IPR008918">
    <property type="entry name" value="HhH2"/>
</dbReference>
<dbReference type="NCBIfam" id="TIGR00593">
    <property type="entry name" value="pola"/>
    <property type="match status" value="1"/>
</dbReference>
<dbReference type="GO" id="GO:0003887">
    <property type="term" value="F:DNA-directed DNA polymerase activity"/>
    <property type="evidence" value="ECO:0007669"/>
    <property type="project" value="UniProtKB-UniRule"/>
</dbReference>
<evidence type="ECO:0000313" key="20">
    <source>
        <dbReference type="EMBL" id="QHI69477.1"/>
    </source>
</evidence>
<dbReference type="SUPFAM" id="SSF53098">
    <property type="entry name" value="Ribonuclease H-like"/>
    <property type="match status" value="1"/>
</dbReference>
<feature type="domain" description="DNA-directed DNA polymerase family A palm" evidence="19">
    <location>
        <begin position="691"/>
        <end position="896"/>
    </location>
</feature>
<dbReference type="SMART" id="SM00279">
    <property type="entry name" value="HhH2"/>
    <property type="match status" value="1"/>
</dbReference>
<dbReference type="SUPFAM" id="SSF88723">
    <property type="entry name" value="PIN domain-like"/>
    <property type="match status" value="1"/>
</dbReference>
<dbReference type="FunFam" id="1.10.150.20:FF:000002">
    <property type="entry name" value="DNA polymerase I"/>
    <property type="match status" value="1"/>
</dbReference>
<evidence type="ECO:0000256" key="5">
    <source>
        <dbReference type="ARBA" id="ARBA00022695"/>
    </source>
</evidence>
<dbReference type="InterPro" id="IPR020045">
    <property type="entry name" value="DNA_polI_H3TH"/>
</dbReference>
<dbReference type="SUPFAM" id="SSF56672">
    <property type="entry name" value="DNA/RNA polymerases"/>
    <property type="match status" value="1"/>
</dbReference>
<dbReference type="Pfam" id="PF01367">
    <property type="entry name" value="5_3_exonuc"/>
    <property type="match status" value="1"/>
</dbReference>
<dbReference type="Pfam" id="PF00476">
    <property type="entry name" value="DNA_pol_A"/>
    <property type="match status" value="1"/>
</dbReference>
<reference evidence="20 21" key="1">
    <citation type="submission" date="2020-01" db="EMBL/GenBank/DDBJ databases">
        <title>Ponticoccus aerotolerans gen. nov., sp. nov., an anaerobic bacterium and proposal of Ponticoccusceae fam. nov., Ponticoccusles ord. nov. and Ponticoccuse classis nov. in the phylum Kiritimatiellaeota.</title>
        <authorList>
            <person name="Zhou L.Y."/>
            <person name="Du Z.J."/>
        </authorList>
    </citation>
    <scope>NUCLEOTIDE SEQUENCE [LARGE SCALE GENOMIC DNA]</scope>
    <source>
        <strain evidence="20 21">S-5007</strain>
    </source>
</reference>
<dbReference type="SMART" id="SM00474">
    <property type="entry name" value="35EXOc"/>
    <property type="match status" value="1"/>
</dbReference>
<dbReference type="NCBIfam" id="NF004397">
    <property type="entry name" value="PRK05755.1"/>
    <property type="match status" value="1"/>
</dbReference>
<dbReference type="InterPro" id="IPR029060">
    <property type="entry name" value="PIN-like_dom_sf"/>
</dbReference>
<dbReference type="EC" id="2.7.7.7" evidence="2 15"/>
<dbReference type="Pfam" id="PF01612">
    <property type="entry name" value="DNA_pol_A_exo1"/>
    <property type="match status" value="1"/>
</dbReference>
<keyword evidence="8 16" id="KW-0227">DNA damage</keyword>
<keyword evidence="10 16" id="KW-0269">Exonuclease</keyword>
<evidence type="ECO:0000256" key="2">
    <source>
        <dbReference type="ARBA" id="ARBA00012417"/>
    </source>
</evidence>
<comment type="catalytic activity">
    <reaction evidence="14 16">
        <text>DNA(n) + a 2'-deoxyribonucleoside 5'-triphosphate = DNA(n+1) + diphosphate</text>
        <dbReference type="Rhea" id="RHEA:22508"/>
        <dbReference type="Rhea" id="RHEA-COMP:17339"/>
        <dbReference type="Rhea" id="RHEA-COMP:17340"/>
        <dbReference type="ChEBI" id="CHEBI:33019"/>
        <dbReference type="ChEBI" id="CHEBI:61560"/>
        <dbReference type="ChEBI" id="CHEBI:173112"/>
        <dbReference type="EC" id="2.7.7.7"/>
    </reaction>
</comment>
<dbReference type="CDD" id="cd08637">
    <property type="entry name" value="DNA_pol_A_pol_I_C"/>
    <property type="match status" value="1"/>
</dbReference>
<keyword evidence="21" id="KW-1185">Reference proteome</keyword>
<dbReference type="PROSITE" id="PS00447">
    <property type="entry name" value="DNA_POLYMERASE_A"/>
    <property type="match status" value="1"/>
</dbReference>
<keyword evidence="12 16" id="KW-0238">DNA-binding</keyword>
<organism evidence="20 21">
    <name type="scientific">Tichowtungia aerotolerans</name>
    <dbReference type="NCBI Taxonomy" id="2697043"/>
    <lineage>
        <taxon>Bacteria</taxon>
        <taxon>Pseudomonadati</taxon>
        <taxon>Kiritimatiellota</taxon>
        <taxon>Tichowtungiia</taxon>
        <taxon>Tichowtungiales</taxon>
        <taxon>Tichowtungiaceae</taxon>
        <taxon>Tichowtungia</taxon>
    </lineage>
</organism>
<dbReference type="PANTHER" id="PTHR10133:SF27">
    <property type="entry name" value="DNA POLYMERASE NU"/>
    <property type="match status" value="1"/>
</dbReference>
<dbReference type="AlphaFoldDB" id="A0A6P1M6J5"/>
<keyword evidence="13 16" id="KW-0234">DNA repair</keyword>
<keyword evidence="7" id="KW-0540">Nuclease</keyword>
<dbReference type="PRINTS" id="PR00868">
    <property type="entry name" value="DNAPOLI"/>
</dbReference>
<dbReference type="InterPro" id="IPR020046">
    <property type="entry name" value="5-3_exonucl_a-hlix_arch_N"/>
</dbReference>
<evidence type="ECO:0000313" key="21">
    <source>
        <dbReference type="Proteomes" id="UP000464954"/>
    </source>
</evidence>
<evidence type="ECO:0000256" key="10">
    <source>
        <dbReference type="ARBA" id="ARBA00022839"/>
    </source>
</evidence>
<evidence type="ECO:0000256" key="3">
    <source>
        <dbReference type="ARBA" id="ARBA00020311"/>
    </source>
</evidence>
<evidence type="ECO:0000259" key="17">
    <source>
        <dbReference type="SMART" id="SM00474"/>
    </source>
</evidence>
<evidence type="ECO:0000256" key="13">
    <source>
        <dbReference type="ARBA" id="ARBA00023204"/>
    </source>
</evidence>
<keyword evidence="9 16" id="KW-0378">Hydrolase</keyword>
<keyword evidence="6 16" id="KW-0235">DNA replication</keyword>
<evidence type="ECO:0000256" key="7">
    <source>
        <dbReference type="ARBA" id="ARBA00022722"/>
    </source>
</evidence>
<dbReference type="InterPro" id="IPR001098">
    <property type="entry name" value="DNA-dir_DNA_pol_A_palm_dom"/>
</dbReference>
<dbReference type="Gene3D" id="3.30.70.370">
    <property type="match status" value="1"/>
</dbReference>
<dbReference type="EMBL" id="CP047593">
    <property type="protein sequence ID" value="QHI69477.1"/>
    <property type="molecule type" value="Genomic_DNA"/>
</dbReference>
<keyword evidence="11 16" id="KW-0239">DNA-directed DNA polymerase</keyword>
<evidence type="ECO:0000256" key="1">
    <source>
        <dbReference type="ARBA" id="ARBA00007705"/>
    </source>
</evidence>
<dbReference type="GO" id="GO:0003677">
    <property type="term" value="F:DNA binding"/>
    <property type="evidence" value="ECO:0007669"/>
    <property type="project" value="UniProtKB-UniRule"/>
</dbReference>
<evidence type="ECO:0000256" key="14">
    <source>
        <dbReference type="ARBA" id="ARBA00049244"/>
    </source>
</evidence>
<evidence type="ECO:0000256" key="12">
    <source>
        <dbReference type="ARBA" id="ARBA00023125"/>
    </source>
</evidence>
<dbReference type="Proteomes" id="UP000464954">
    <property type="component" value="Chromosome"/>
</dbReference>
<dbReference type="CDD" id="cd09898">
    <property type="entry name" value="H3TH_53EXO"/>
    <property type="match status" value="1"/>
</dbReference>
<dbReference type="SMART" id="SM00475">
    <property type="entry name" value="53EXOc"/>
    <property type="match status" value="1"/>
</dbReference>
<dbReference type="SMART" id="SM00482">
    <property type="entry name" value="POLAc"/>
    <property type="match status" value="1"/>
</dbReference>
<name>A0A6P1M6J5_9BACT</name>
<evidence type="ECO:0000256" key="11">
    <source>
        <dbReference type="ARBA" id="ARBA00022932"/>
    </source>
</evidence>
<keyword evidence="5 16" id="KW-0548">Nucleotidyltransferase</keyword>
<sequence>MAKKLFLLDGMALVYRSYFAFMRNPMINSKGRNVSAVFGFLNALLEIIEKHEPTHIAVAFDVSGPTFRHDEYPEYKAQREETPEEIRAAVPAIREFLEAFNIPVLTKQGYEADDIIGTLARRAEQEGFDTTMVTPDKDYAQLVDDHTFMMKPAKKGADPEVLGVEQVLEQWGIEKVDQVIDILGMAGDTADNIPGIPGIGPKTAQKLIAQYGSLENLLEHTDELKGKQKEKVEENKERARLCKRLVTIHTNVPIDETPDSLVRNELDEEKLTALFAEFEFTAFSKRLFGKTPPPAPGAGYAAPADTGGQGDLFAFAAANTPAAPAKEEPVYKTIDDVKHRYHLVSTAEDRAALAKKMGEASSFCFDTETTGLDPRMDRLIGMSFAIQPHEAWYVTLPPDDEETRKALEPFKAVFGNEEIEKTGHNLKFDIAMLREAGVEVKGPLFDTMLAHYLLDPDQRHGLDRLAGSFLQYAPVSITTLIGEKKKEQLHMTDVPLDKLSDYACEDADVTLQLRYVLEPLLEKQHLRKSLDTIECPLIPVLVEMEANGIALDTAALEEISGRLAGEIENCEKHIYELAGHEFNLNSPKQLGEVLFDEMNLVEKPKKTKTGQYKTNEEELQKLAGDHEIVSTILDYRAATKLKSTYVDALPGFICEKTGRIHTSFNQAVTTTGRLASSDPNIQNIPVRTEQGQEIRRAFVAASNDFTLLAADYSQIELRIMAHLSGDEHMKQAFIDGADIHTATAARVFGVAPEEVTKEQRRRSKMVNFGIIYGISAFGLSQRLRIPRKEAAEIIENYFAQYPAVKQFMDSLIDGARDKGYVETITGRRRHIRDINSNNGTVRSAAERYAINAPIQGSAADLIKIAMIRIEKMLRGKRSKLLLQVHDELVFDLHNDEQDLIPEIQKLMQEALPLSVPLIVDCGTGDNWLQAH</sequence>
<feature type="domain" description="3'-5' exonuclease" evidence="17">
    <location>
        <begin position="341"/>
        <end position="522"/>
    </location>
</feature>
<dbReference type="RefSeq" id="WP_160628659.1">
    <property type="nucleotide sequence ID" value="NZ_CP047593.1"/>
</dbReference>
<dbReference type="FunFam" id="1.20.1060.10:FF:000001">
    <property type="entry name" value="DNA polymerase I"/>
    <property type="match status" value="1"/>
</dbReference>
<dbReference type="InterPro" id="IPR019760">
    <property type="entry name" value="DNA-dir_DNA_pol_A_CS"/>
</dbReference>
<dbReference type="CDD" id="cd09859">
    <property type="entry name" value="PIN_53EXO"/>
    <property type="match status" value="1"/>
</dbReference>
<proteinExistence type="inferred from homology"/>
<evidence type="ECO:0000256" key="15">
    <source>
        <dbReference type="NCBIfam" id="TIGR00593"/>
    </source>
</evidence>
<comment type="similarity">
    <text evidence="1 16">Belongs to the DNA polymerase type-A family.</text>
</comment>
<dbReference type="GO" id="GO:0008408">
    <property type="term" value="F:3'-5' exonuclease activity"/>
    <property type="evidence" value="ECO:0007669"/>
    <property type="project" value="UniProtKB-UniRule"/>
</dbReference>
<evidence type="ECO:0000256" key="9">
    <source>
        <dbReference type="ARBA" id="ARBA00022801"/>
    </source>
</evidence>
<dbReference type="InterPro" id="IPR002562">
    <property type="entry name" value="3'-5'_exonuclease_dom"/>
</dbReference>
<dbReference type="InterPro" id="IPR002421">
    <property type="entry name" value="5-3_exonuclease"/>
</dbReference>